<dbReference type="Proteomes" id="UP000317365">
    <property type="component" value="Chromosome"/>
</dbReference>
<keyword evidence="3" id="KW-1185">Reference proteome</keyword>
<keyword evidence="1" id="KW-0732">Signal</keyword>
<dbReference type="KEGG" id="rhg:EXZ61_19715"/>
<reference evidence="3" key="2">
    <citation type="journal article" date="2020" name="Int. J. Syst. Evol. Microbiol.">
        <title>Genomic insights into a novel species Rhodoferax aquaticus sp. nov., isolated from freshwater.</title>
        <authorList>
            <person name="Li T."/>
            <person name="Zhuo Y."/>
            <person name="Jin C.Z."/>
            <person name="Wu X."/>
            <person name="Ko S.R."/>
            <person name="Jin F.J."/>
            <person name="Ahn C.Y."/>
            <person name="Oh H.M."/>
            <person name="Lee H.G."/>
            <person name="Jin L."/>
        </authorList>
    </citation>
    <scope>NUCLEOTIDE SEQUENCE [LARGE SCALE GENOMIC DNA]</scope>
    <source>
        <strain evidence="3">Gr-4</strain>
    </source>
</reference>
<evidence type="ECO:0000313" key="2">
    <source>
        <dbReference type="EMBL" id="QDL56206.1"/>
    </source>
</evidence>
<dbReference type="AlphaFoldDB" id="A0A515EU64"/>
<feature type="signal peptide" evidence="1">
    <location>
        <begin position="1"/>
        <end position="22"/>
    </location>
</feature>
<gene>
    <name evidence="2" type="ORF">EXZ61_19715</name>
</gene>
<evidence type="ECO:0000256" key="1">
    <source>
        <dbReference type="SAM" id="SignalP"/>
    </source>
</evidence>
<proteinExistence type="predicted"/>
<dbReference type="RefSeq" id="WP_142813625.1">
    <property type="nucleotide sequence ID" value="NZ_CP036282.1"/>
</dbReference>
<dbReference type="EMBL" id="CP036282">
    <property type="protein sequence ID" value="QDL56206.1"/>
    <property type="molecule type" value="Genomic_DNA"/>
</dbReference>
<evidence type="ECO:0000313" key="3">
    <source>
        <dbReference type="Proteomes" id="UP000317365"/>
    </source>
</evidence>
<feature type="chain" id="PRO_5022117614" evidence="1">
    <location>
        <begin position="23"/>
        <end position="261"/>
    </location>
</feature>
<reference evidence="3" key="1">
    <citation type="submission" date="2019-02" db="EMBL/GenBank/DDBJ databases">
        <title>Complete genome sequence of Rhodoferax sp. Gr-4.</title>
        <authorList>
            <person name="Jin L."/>
        </authorList>
    </citation>
    <scope>NUCLEOTIDE SEQUENCE [LARGE SCALE GENOMIC DNA]</scope>
    <source>
        <strain evidence="3">Gr-4</strain>
    </source>
</reference>
<accession>A0A515EU64</accession>
<name>A0A515EU64_9BURK</name>
<organism evidence="2 3">
    <name type="scientific">Rhodoferax aquaticus</name>
    <dbReference type="NCBI Taxonomy" id="2527691"/>
    <lineage>
        <taxon>Bacteria</taxon>
        <taxon>Pseudomonadati</taxon>
        <taxon>Pseudomonadota</taxon>
        <taxon>Betaproteobacteria</taxon>
        <taxon>Burkholderiales</taxon>
        <taxon>Comamonadaceae</taxon>
        <taxon>Rhodoferax</taxon>
    </lineage>
</organism>
<protein>
    <submittedName>
        <fullName evidence="2">Uncharacterized protein</fullName>
    </submittedName>
</protein>
<sequence length="261" mass="28286">MKTITLSCLLAVATLTQTVAWAAGSTCMVLGARDAKVSAAEGEKSPVFMTKDCAALRLVSGKAQASWVGQDGKPKLIPITASGVSALPAPGAEERSVNVVWSELTTRRERQQAAYMRSVGFERAQKIYVPANGLLLVERSELDAELTIQKVAESATVPLLTQAVKKGEAIHVPRAALELDQTYVFTIRRGDTTETWRWKTAAATETAALDEQLNAVQSTDLEPDQRLLVQAMLYDQLKLKGNMELTMQALKSLDDAKANKP</sequence>